<proteinExistence type="inferred from homology"/>
<comment type="caution">
    <text evidence="10">The sequence shown here is derived from an EMBL/GenBank/DDBJ whole genome shotgun (WGS) entry which is preliminary data.</text>
</comment>
<evidence type="ECO:0000259" key="8">
    <source>
        <dbReference type="Pfam" id="PF02770"/>
    </source>
</evidence>
<evidence type="ECO:0008006" key="12">
    <source>
        <dbReference type="Google" id="ProtNLM"/>
    </source>
</evidence>
<evidence type="ECO:0000313" key="11">
    <source>
        <dbReference type="Proteomes" id="UP000237631"/>
    </source>
</evidence>
<keyword evidence="4 6" id="KW-0274">FAD</keyword>
<evidence type="ECO:0000259" key="9">
    <source>
        <dbReference type="Pfam" id="PF02771"/>
    </source>
</evidence>
<dbReference type="Gene3D" id="2.40.110.10">
    <property type="entry name" value="Butyryl-CoA Dehydrogenase, subunit A, domain 2"/>
    <property type="match status" value="1"/>
</dbReference>
<evidence type="ECO:0000256" key="3">
    <source>
        <dbReference type="ARBA" id="ARBA00022630"/>
    </source>
</evidence>
<keyword evidence="3 6" id="KW-0285">Flavoprotein</keyword>
<evidence type="ECO:0000256" key="4">
    <source>
        <dbReference type="ARBA" id="ARBA00022827"/>
    </source>
</evidence>
<evidence type="ECO:0000256" key="6">
    <source>
        <dbReference type="RuleBase" id="RU362125"/>
    </source>
</evidence>
<dbReference type="EMBL" id="PNEN01000262">
    <property type="protein sequence ID" value="PPJ60540.1"/>
    <property type="molecule type" value="Genomic_DNA"/>
</dbReference>
<dbReference type="GO" id="GO:0005737">
    <property type="term" value="C:cytoplasm"/>
    <property type="evidence" value="ECO:0007669"/>
    <property type="project" value="TreeGrafter"/>
</dbReference>
<dbReference type="SUPFAM" id="SSF56645">
    <property type="entry name" value="Acyl-CoA dehydrogenase NM domain-like"/>
    <property type="match status" value="1"/>
</dbReference>
<dbReference type="PANTHER" id="PTHR48083:SF15">
    <property type="entry name" value="ACYL-COA DEHYDROGENASE APDG"/>
    <property type="match status" value="1"/>
</dbReference>
<dbReference type="OrthoDB" id="2588832at2759"/>
<dbReference type="GO" id="GO:0003995">
    <property type="term" value="F:acyl-CoA dehydrogenase activity"/>
    <property type="evidence" value="ECO:0007669"/>
    <property type="project" value="TreeGrafter"/>
</dbReference>
<evidence type="ECO:0000313" key="10">
    <source>
        <dbReference type="EMBL" id="PPJ60540.1"/>
    </source>
</evidence>
<comment type="cofactor">
    <cofactor evidence="1 6">
        <name>FAD</name>
        <dbReference type="ChEBI" id="CHEBI:57692"/>
    </cofactor>
</comment>
<dbReference type="Gene3D" id="1.10.540.10">
    <property type="entry name" value="Acyl-CoA dehydrogenase/oxidase, N-terminal domain"/>
    <property type="match status" value="1"/>
</dbReference>
<dbReference type="AlphaFoldDB" id="A0A2S6CLG4"/>
<evidence type="ECO:0000256" key="5">
    <source>
        <dbReference type="ARBA" id="ARBA00023002"/>
    </source>
</evidence>
<feature type="domain" description="Acyl-CoA dehydrogenase/oxidase C-terminal" evidence="7">
    <location>
        <begin position="269"/>
        <end position="440"/>
    </location>
</feature>
<organism evidence="10 11">
    <name type="scientific">Cercospora berteroae</name>
    <dbReference type="NCBI Taxonomy" id="357750"/>
    <lineage>
        <taxon>Eukaryota</taxon>
        <taxon>Fungi</taxon>
        <taxon>Dikarya</taxon>
        <taxon>Ascomycota</taxon>
        <taxon>Pezizomycotina</taxon>
        <taxon>Dothideomycetes</taxon>
        <taxon>Dothideomycetidae</taxon>
        <taxon>Mycosphaerellales</taxon>
        <taxon>Mycosphaerellaceae</taxon>
        <taxon>Cercospora</taxon>
    </lineage>
</organism>
<dbReference type="InterPro" id="IPR050741">
    <property type="entry name" value="Acyl-CoA_dehydrogenase"/>
</dbReference>
<sequence>MDDSIDRTPFAEAPWLTGVPSPYYSESHKEWQRTCRAFISENLGNHGLQWMRDGKASFDVYAKFAAAGMLISSLPAPLPVERLKRLGVHELPGGLRLEQFDYFHYLIYTGELYYCGLWAPAGMIIPGMAFGTPPLLHYGSEELQNRPLPDLLLGKTRACIAVTEPGAGSDVANIETTAVKSTDGSHYIVNGYKKWISTGIWADYATTAVGTGGPGASGISLLVAPSKNTSGVTCRSMTLSNGQVAGTTFIEFDDVRVPVGNLIGKEGLGLKYILTNFNHERMSMVISALVQARKVLSTTFAYCSKRQAFGKRLIDQPVVRNRLAKAGSMLEAEWARAEQLTHGMNTLPKAESDTMLRGLIAMAKVAAAKTLEHCISHAQVLLGGNSVTRSGQGELIEGEQILPNSAPSVANFSLLAISREVGLSRVPGGSEDVLLDLSVRELLKRWEKLPKAGAQSHK</sequence>
<dbReference type="InterPro" id="IPR046373">
    <property type="entry name" value="Acyl-CoA_Oxase/DH_mid-dom_sf"/>
</dbReference>
<dbReference type="SUPFAM" id="SSF47203">
    <property type="entry name" value="Acyl-CoA dehydrogenase C-terminal domain-like"/>
    <property type="match status" value="1"/>
</dbReference>
<dbReference type="PANTHER" id="PTHR48083">
    <property type="entry name" value="MEDIUM-CHAIN SPECIFIC ACYL-COA DEHYDROGENASE, MITOCHONDRIAL-RELATED"/>
    <property type="match status" value="1"/>
</dbReference>
<evidence type="ECO:0000256" key="1">
    <source>
        <dbReference type="ARBA" id="ARBA00001974"/>
    </source>
</evidence>
<gene>
    <name evidence="10" type="ORF">CBER1_11288</name>
</gene>
<keyword evidence="11" id="KW-1185">Reference proteome</keyword>
<accession>A0A2S6CLG4</accession>
<name>A0A2S6CLG4_9PEZI</name>
<dbReference type="InterPro" id="IPR006091">
    <property type="entry name" value="Acyl-CoA_Oxase/DH_mid-dom"/>
</dbReference>
<dbReference type="Pfam" id="PF02770">
    <property type="entry name" value="Acyl-CoA_dh_M"/>
    <property type="match status" value="1"/>
</dbReference>
<dbReference type="InterPro" id="IPR009100">
    <property type="entry name" value="AcylCoA_DH/oxidase_NM_dom_sf"/>
</dbReference>
<dbReference type="InterPro" id="IPR009075">
    <property type="entry name" value="AcylCo_DH/oxidase_C"/>
</dbReference>
<dbReference type="InterPro" id="IPR013786">
    <property type="entry name" value="AcylCoA_DH/ox_N"/>
</dbReference>
<protein>
    <recommendedName>
        <fullName evidence="12">Acyl-CoA dehydrogenase</fullName>
    </recommendedName>
</protein>
<evidence type="ECO:0000259" key="7">
    <source>
        <dbReference type="Pfam" id="PF00441"/>
    </source>
</evidence>
<dbReference type="Pfam" id="PF02771">
    <property type="entry name" value="Acyl-CoA_dh_N"/>
    <property type="match status" value="1"/>
</dbReference>
<comment type="similarity">
    <text evidence="2 6">Belongs to the acyl-CoA dehydrogenase family.</text>
</comment>
<dbReference type="InterPro" id="IPR036250">
    <property type="entry name" value="AcylCo_DH-like_C"/>
</dbReference>
<feature type="domain" description="Acyl-CoA dehydrogenase/oxidase N-terminal" evidence="9">
    <location>
        <begin position="25"/>
        <end position="154"/>
    </location>
</feature>
<feature type="domain" description="Acyl-CoA oxidase/dehydrogenase middle" evidence="8">
    <location>
        <begin position="159"/>
        <end position="255"/>
    </location>
</feature>
<keyword evidence="5 6" id="KW-0560">Oxidoreductase</keyword>
<dbReference type="InterPro" id="IPR037069">
    <property type="entry name" value="AcylCoA_DH/ox_N_sf"/>
</dbReference>
<dbReference type="Pfam" id="PF00441">
    <property type="entry name" value="Acyl-CoA_dh_1"/>
    <property type="match status" value="1"/>
</dbReference>
<dbReference type="Gene3D" id="1.20.140.10">
    <property type="entry name" value="Butyryl-CoA Dehydrogenase, subunit A, domain 3"/>
    <property type="match status" value="1"/>
</dbReference>
<evidence type="ECO:0000256" key="2">
    <source>
        <dbReference type="ARBA" id="ARBA00009347"/>
    </source>
</evidence>
<reference evidence="11" key="1">
    <citation type="journal article" date="2017" name="bioRxiv">
        <title>Conservation of a gene cluster reveals novel cercosporin biosynthetic mechanisms and extends production to the genus Colletotrichum.</title>
        <authorList>
            <person name="de Jonge R."/>
            <person name="Ebert M.K."/>
            <person name="Huitt-Roehl C.R."/>
            <person name="Pal P."/>
            <person name="Suttle J.C."/>
            <person name="Spanner R.E."/>
            <person name="Neubauer J.D."/>
            <person name="Jurick W.M.II."/>
            <person name="Stott K.A."/>
            <person name="Secor G.A."/>
            <person name="Thomma B.P.H.J."/>
            <person name="Van de Peer Y."/>
            <person name="Townsend C.A."/>
            <person name="Bolton M.D."/>
        </authorList>
    </citation>
    <scope>NUCLEOTIDE SEQUENCE [LARGE SCALE GENOMIC DNA]</scope>
    <source>
        <strain evidence="11">CBS538.71</strain>
    </source>
</reference>
<dbReference type="Proteomes" id="UP000237631">
    <property type="component" value="Unassembled WGS sequence"/>
</dbReference>
<dbReference type="GO" id="GO:0050660">
    <property type="term" value="F:flavin adenine dinucleotide binding"/>
    <property type="evidence" value="ECO:0007669"/>
    <property type="project" value="InterPro"/>
</dbReference>
<dbReference type="STRING" id="357750.A0A2S6CLG4"/>
<dbReference type="GO" id="GO:0033539">
    <property type="term" value="P:fatty acid beta-oxidation using acyl-CoA dehydrogenase"/>
    <property type="evidence" value="ECO:0007669"/>
    <property type="project" value="TreeGrafter"/>
</dbReference>